<proteinExistence type="predicted"/>
<dbReference type="STRING" id="454006.SAMN05421825_3262"/>
<dbReference type="EMBL" id="FNBH01000004">
    <property type="protein sequence ID" value="SDG40395.1"/>
    <property type="molecule type" value="Genomic_DNA"/>
</dbReference>
<dbReference type="OrthoDB" id="9811153at2"/>
<dbReference type="PIRSF" id="PIRSF029883">
    <property type="entry name" value="KdgF"/>
    <property type="match status" value="1"/>
</dbReference>
<evidence type="ECO:0000313" key="3">
    <source>
        <dbReference type="Proteomes" id="UP000199203"/>
    </source>
</evidence>
<dbReference type="PANTHER" id="PTHR40112:SF1">
    <property type="entry name" value="H2HPP ISOMERASE"/>
    <property type="match status" value="1"/>
</dbReference>
<keyword evidence="3" id="KW-1185">Reference proteome</keyword>
<dbReference type="InterPro" id="IPR013096">
    <property type="entry name" value="Cupin_2"/>
</dbReference>
<sequence length="115" mass="13284">METKQTSKIYYKSDSTEWEKIDDYIDRQIVGYDESVMMVNVRFKKGGIGYKHKHPHIQVTYVAEGKFEVNIGEDISILKKGDSFFVPSNVLHGVECLEDGVLVDVFSPFREDFIK</sequence>
<dbReference type="AlphaFoldDB" id="A0A1G7TYF4"/>
<dbReference type="Gene3D" id="2.60.120.10">
    <property type="entry name" value="Jelly Rolls"/>
    <property type="match status" value="1"/>
</dbReference>
<evidence type="ECO:0000259" key="1">
    <source>
        <dbReference type="Pfam" id="PF07883"/>
    </source>
</evidence>
<dbReference type="SUPFAM" id="SSF51182">
    <property type="entry name" value="RmlC-like cupins"/>
    <property type="match status" value="1"/>
</dbReference>
<name>A0A1G7TYF4_9FLAO</name>
<accession>A0A1G7TYF4</accession>
<dbReference type="Pfam" id="PF07883">
    <property type="entry name" value="Cupin_2"/>
    <property type="match status" value="1"/>
</dbReference>
<gene>
    <name evidence="2" type="ORF">SAMN05421825_3262</name>
</gene>
<dbReference type="Proteomes" id="UP000199203">
    <property type="component" value="Unassembled WGS sequence"/>
</dbReference>
<dbReference type="RefSeq" id="WP_089874490.1">
    <property type="nucleotide sequence ID" value="NZ_FNBH01000004.1"/>
</dbReference>
<evidence type="ECO:0000313" key="2">
    <source>
        <dbReference type="EMBL" id="SDG40395.1"/>
    </source>
</evidence>
<protein>
    <submittedName>
        <fullName evidence="2">Cupin domain-containing protein</fullName>
    </submittedName>
</protein>
<dbReference type="InterPro" id="IPR011051">
    <property type="entry name" value="RmlC_Cupin_sf"/>
</dbReference>
<organism evidence="2 3">
    <name type="scientific">Epilithonimonas hungarica</name>
    <dbReference type="NCBI Taxonomy" id="454006"/>
    <lineage>
        <taxon>Bacteria</taxon>
        <taxon>Pseudomonadati</taxon>
        <taxon>Bacteroidota</taxon>
        <taxon>Flavobacteriia</taxon>
        <taxon>Flavobacteriales</taxon>
        <taxon>Weeksellaceae</taxon>
        <taxon>Chryseobacterium group</taxon>
        <taxon>Epilithonimonas</taxon>
    </lineage>
</organism>
<reference evidence="3" key="1">
    <citation type="submission" date="2016-10" db="EMBL/GenBank/DDBJ databases">
        <authorList>
            <person name="Varghese N."/>
            <person name="Submissions S."/>
        </authorList>
    </citation>
    <scope>NUCLEOTIDE SEQUENCE [LARGE SCALE GENOMIC DNA]</scope>
    <source>
        <strain evidence="3">DSM 19684</strain>
    </source>
</reference>
<dbReference type="CDD" id="cd02238">
    <property type="entry name" value="cupin_KdgF"/>
    <property type="match status" value="1"/>
</dbReference>
<dbReference type="PANTHER" id="PTHR40112">
    <property type="entry name" value="H2HPP ISOMERASE"/>
    <property type="match status" value="1"/>
</dbReference>
<dbReference type="InterPro" id="IPR014710">
    <property type="entry name" value="RmlC-like_jellyroll"/>
</dbReference>
<feature type="domain" description="Cupin type-2" evidence="1">
    <location>
        <begin position="41"/>
        <end position="100"/>
    </location>
</feature>
<dbReference type="InterPro" id="IPR052535">
    <property type="entry name" value="Bacilysin_H2HPP_isomerase"/>
</dbReference>
<dbReference type="InterPro" id="IPR025499">
    <property type="entry name" value="KdgF"/>
</dbReference>